<keyword evidence="9" id="KW-1185">Reference proteome</keyword>
<reference evidence="8" key="1">
    <citation type="journal article" date="2020" name="Stud. Mycol.">
        <title>101 Dothideomycetes genomes: a test case for predicting lifestyles and emergence of pathogens.</title>
        <authorList>
            <person name="Haridas S."/>
            <person name="Albert R."/>
            <person name="Binder M."/>
            <person name="Bloem J."/>
            <person name="Labutti K."/>
            <person name="Salamov A."/>
            <person name="Andreopoulos B."/>
            <person name="Baker S."/>
            <person name="Barry K."/>
            <person name="Bills G."/>
            <person name="Bluhm B."/>
            <person name="Cannon C."/>
            <person name="Castanera R."/>
            <person name="Culley D."/>
            <person name="Daum C."/>
            <person name="Ezra D."/>
            <person name="Gonzalez J."/>
            <person name="Henrissat B."/>
            <person name="Kuo A."/>
            <person name="Liang C."/>
            <person name="Lipzen A."/>
            <person name="Lutzoni F."/>
            <person name="Magnuson J."/>
            <person name="Mondo S."/>
            <person name="Nolan M."/>
            <person name="Ohm R."/>
            <person name="Pangilinan J."/>
            <person name="Park H.-J."/>
            <person name="Ramirez L."/>
            <person name="Alfaro M."/>
            <person name="Sun H."/>
            <person name="Tritt A."/>
            <person name="Yoshinaga Y."/>
            <person name="Zwiers L.-H."/>
            <person name="Turgeon B."/>
            <person name="Goodwin S."/>
            <person name="Spatafora J."/>
            <person name="Crous P."/>
            <person name="Grigoriev I."/>
        </authorList>
    </citation>
    <scope>NUCLEOTIDE SEQUENCE</scope>
    <source>
        <strain evidence="8">CBS 121167</strain>
    </source>
</reference>
<dbReference type="PROSITE" id="PS51999">
    <property type="entry name" value="ZF_GRF"/>
    <property type="match status" value="1"/>
</dbReference>
<evidence type="ECO:0000256" key="3">
    <source>
        <dbReference type="ARBA" id="ARBA00022833"/>
    </source>
</evidence>
<feature type="coiled-coil region" evidence="5">
    <location>
        <begin position="264"/>
        <end position="291"/>
    </location>
</feature>
<evidence type="ECO:0000313" key="9">
    <source>
        <dbReference type="Proteomes" id="UP000799438"/>
    </source>
</evidence>
<feature type="compositionally biased region" description="Acidic residues" evidence="6">
    <location>
        <begin position="122"/>
        <end position="134"/>
    </location>
</feature>
<feature type="region of interest" description="Disordered" evidence="6">
    <location>
        <begin position="1"/>
        <end position="22"/>
    </location>
</feature>
<feature type="compositionally biased region" description="Polar residues" evidence="6">
    <location>
        <begin position="195"/>
        <end position="208"/>
    </location>
</feature>
<evidence type="ECO:0000256" key="4">
    <source>
        <dbReference type="PROSITE-ProRule" id="PRU01343"/>
    </source>
</evidence>
<name>A0A6A6BS70_9PEZI</name>
<dbReference type="InterPro" id="IPR010666">
    <property type="entry name" value="Znf_GRF"/>
</dbReference>
<evidence type="ECO:0000256" key="1">
    <source>
        <dbReference type="ARBA" id="ARBA00022723"/>
    </source>
</evidence>
<dbReference type="Pfam" id="PF06839">
    <property type="entry name" value="Zn_ribbon_GRF"/>
    <property type="match status" value="1"/>
</dbReference>
<keyword evidence="3" id="KW-0862">Zinc</keyword>
<dbReference type="OrthoDB" id="430051at2759"/>
<dbReference type="Proteomes" id="UP000799438">
    <property type="component" value="Unassembled WGS sequence"/>
</dbReference>
<keyword evidence="1" id="KW-0479">Metal-binding</keyword>
<proteinExistence type="predicted"/>
<dbReference type="AlphaFoldDB" id="A0A6A6BS70"/>
<feature type="domain" description="GRF-type" evidence="7">
    <location>
        <begin position="23"/>
        <end position="67"/>
    </location>
</feature>
<keyword evidence="2 4" id="KW-0863">Zinc-finger</keyword>
<sequence>MSGFRGTRNSKPKGSFTSNTWHCDCAPPLPADHFKVRKEGKNKGRWFYTCQKQQEERCGFFLWEEEAKPRMDAAIVAASPNEPHSSRYVAASNHDPNQSGLPGPAYPPGSVNPGKRRLQTEVDGDWPTDADLEAELSKVDDYGNTSMVPPPPVPSVTPRKAIKTDACSTPSSKALMTPVSRHTHGRMTDAEPSAESPTPSRYKNTPTSGRGEERSAVREVMRLLSERNIDIDSSSRDGLHEVLREIDLRVEGISRGRDISRLAVKERNAKISELQARILSLEAELETQRAVISNLNWQKETGQFD</sequence>
<dbReference type="RefSeq" id="XP_033402347.1">
    <property type="nucleotide sequence ID" value="XM_033536343.1"/>
</dbReference>
<feature type="region of interest" description="Disordered" evidence="6">
    <location>
        <begin position="78"/>
        <end position="215"/>
    </location>
</feature>
<evidence type="ECO:0000313" key="8">
    <source>
        <dbReference type="EMBL" id="KAF2146638.1"/>
    </source>
</evidence>
<protein>
    <recommendedName>
        <fullName evidence="7">GRF-type domain-containing protein</fullName>
    </recommendedName>
</protein>
<organism evidence="8 9">
    <name type="scientific">Aplosporella prunicola CBS 121167</name>
    <dbReference type="NCBI Taxonomy" id="1176127"/>
    <lineage>
        <taxon>Eukaryota</taxon>
        <taxon>Fungi</taxon>
        <taxon>Dikarya</taxon>
        <taxon>Ascomycota</taxon>
        <taxon>Pezizomycotina</taxon>
        <taxon>Dothideomycetes</taxon>
        <taxon>Dothideomycetes incertae sedis</taxon>
        <taxon>Botryosphaeriales</taxon>
        <taxon>Aplosporellaceae</taxon>
        <taxon>Aplosporella</taxon>
    </lineage>
</organism>
<accession>A0A6A6BS70</accession>
<keyword evidence="5" id="KW-0175">Coiled coil</keyword>
<dbReference type="GO" id="GO:0008270">
    <property type="term" value="F:zinc ion binding"/>
    <property type="evidence" value="ECO:0007669"/>
    <property type="project" value="UniProtKB-KW"/>
</dbReference>
<dbReference type="GeneID" id="54293839"/>
<dbReference type="EMBL" id="ML995475">
    <property type="protein sequence ID" value="KAF2146638.1"/>
    <property type="molecule type" value="Genomic_DNA"/>
</dbReference>
<gene>
    <name evidence="8" type="ORF">K452DRAFT_218170</name>
</gene>
<evidence type="ECO:0000256" key="5">
    <source>
        <dbReference type="SAM" id="Coils"/>
    </source>
</evidence>
<evidence type="ECO:0000259" key="7">
    <source>
        <dbReference type="PROSITE" id="PS51999"/>
    </source>
</evidence>
<evidence type="ECO:0000256" key="6">
    <source>
        <dbReference type="SAM" id="MobiDB-lite"/>
    </source>
</evidence>
<evidence type="ECO:0000256" key="2">
    <source>
        <dbReference type="ARBA" id="ARBA00022771"/>
    </source>
</evidence>